<reference evidence="1" key="1">
    <citation type="journal article" date="2018" name="Antonie Van Leeuwenhoek">
        <title>Proteinivorax hydrogeniformans sp. nov., an anaerobic, haloalkaliphilic bacterium fermenting proteinaceous compounds with high hydrogen production.</title>
        <authorList>
            <person name="Boltyanskaya Y."/>
            <person name="Detkova E."/>
            <person name="Pimenov N."/>
            <person name="Kevbrin V."/>
        </authorList>
    </citation>
    <scope>NUCLEOTIDE SEQUENCE</scope>
    <source>
        <strain evidence="1">Z-710</strain>
    </source>
</reference>
<gene>
    <name evidence="1" type="ORF">PRVXH_001290</name>
</gene>
<reference evidence="1" key="2">
    <citation type="submission" date="2024-06" db="EMBL/GenBank/DDBJ databases">
        <authorList>
            <person name="Petrova K.O."/>
            <person name="Toshchakov S.V."/>
            <person name="Boltjanskaja Y.V."/>
            <person name="Kevbrin V.V."/>
        </authorList>
    </citation>
    <scope>NUCLEOTIDE SEQUENCE</scope>
    <source>
        <strain evidence="1">Z-710</strain>
    </source>
</reference>
<evidence type="ECO:0000313" key="1">
    <source>
        <dbReference type="EMBL" id="XCI29938.1"/>
    </source>
</evidence>
<organism evidence="1">
    <name type="scientific">Proteinivorax hydrogeniformans</name>
    <dbReference type="NCBI Taxonomy" id="1826727"/>
    <lineage>
        <taxon>Bacteria</taxon>
        <taxon>Bacillati</taxon>
        <taxon>Bacillota</taxon>
        <taxon>Clostridia</taxon>
        <taxon>Eubacteriales</taxon>
        <taxon>Proteinivoracaceae</taxon>
        <taxon>Proteinivorax</taxon>
    </lineage>
</organism>
<sequence length="192" mass="22505">MSDFSRDDLENILKKLISKRSVEVNKIKGSMDNTQDLTSFLSDCQKKILHLERAIQHYQQFLREWTLYSTGERVEDDEPAKRTTWTIHNDIITIAIRRPNSKYATTIRFPALLAREILTFIFSFIEENKVIKRSDILGEFEKEIIQQTTYNSNSSGQVIYALILVLLKEGVLQASKNNKREYILKEKKEIFL</sequence>
<dbReference type="EMBL" id="CP159485">
    <property type="protein sequence ID" value="XCI29938.1"/>
    <property type="molecule type" value="Genomic_DNA"/>
</dbReference>
<proteinExistence type="predicted"/>
<dbReference type="RefSeq" id="WP_353894485.1">
    <property type="nucleotide sequence ID" value="NZ_CP159485.1"/>
</dbReference>
<name>A0AAU8HX27_9FIRM</name>
<accession>A0AAU8HX27</accession>
<dbReference type="AlphaFoldDB" id="A0AAU8HX27"/>
<protein>
    <submittedName>
        <fullName evidence="1">Uncharacterized protein</fullName>
    </submittedName>
</protein>